<gene>
    <name evidence="1" type="ORF">ACFOW8_02045</name>
</gene>
<evidence type="ECO:0000313" key="1">
    <source>
        <dbReference type="EMBL" id="MFC4123706.1"/>
    </source>
</evidence>
<comment type="caution">
    <text evidence="1">The sequence shown here is derived from an EMBL/GenBank/DDBJ whole genome shotgun (WGS) entry which is preliminary data.</text>
</comment>
<accession>A0ABV8KYZ5</accession>
<dbReference type="RefSeq" id="WP_378544542.1">
    <property type="nucleotide sequence ID" value="NZ_JBHSBA010000003.1"/>
</dbReference>
<evidence type="ECO:0008006" key="3">
    <source>
        <dbReference type="Google" id="ProtNLM"/>
    </source>
</evidence>
<reference evidence="2" key="1">
    <citation type="journal article" date="2019" name="Int. J. Syst. Evol. Microbiol.">
        <title>The Global Catalogue of Microorganisms (GCM) 10K type strain sequencing project: providing services to taxonomists for standard genome sequencing and annotation.</title>
        <authorList>
            <consortium name="The Broad Institute Genomics Platform"/>
            <consortium name="The Broad Institute Genome Sequencing Center for Infectious Disease"/>
            <person name="Wu L."/>
            <person name="Ma J."/>
        </authorList>
    </citation>
    <scope>NUCLEOTIDE SEQUENCE [LARGE SCALE GENOMIC DNA]</scope>
    <source>
        <strain evidence="2">CGMCC 4.7204</strain>
    </source>
</reference>
<organism evidence="1 2">
    <name type="scientific">Nocardia rhizosphaerae</name>
    <dbReference type="NCBI Taxonomy" id="1691571"/>
    <lineage>
        <taxon>Bacteria</taxon>
        <taxon>Bacillati</taxon>
        <taxon>Actinomycetota</taxon>
        <taxon>Actinomycetes</taxon>
        <taxon>Mycobacteriales</taxon>
        <taxon>Nocardiaceae</taxon>
        <taxon>Nocardia</taxon>
    </lineage>
</organism>
<dbReference type="Proteomes" id="UP001595767">
    <property type="component" value="Unassembled WGS sequence"/>
</dbReference>
<evidence type="ECO:0000313" key="2">
    <source>
        <dbReference type="Proteomes" id="UP001595767"/>
    </source>
</evidence>
<sequence>MYERIVFADIEEQLVDYLAAELSELADTAEVVTRTPDPRPPRMVRVVRNDRKARLDVEDREGRRGAHLVFDRPRVVIECIDDAGQAAGLASNVRAIVAAIAPGFIGEVWCDSVEDAGGENDTDPATGTPRYSIIFDLIVRGKVLA</sequence>
<protein>
    <recommendedName>
        <fullName evidence="3">Tail terminator</fullName>
    </recommendedName>
</protein>
<proteinExistence type="predicted"/>
<dbReference type="EMBL" id="JBHSBA010000003">
    <property type="protein sequence ID" value="MFC4123706.1"/>
    <property type="molecule type" value="Genomic_DNA"/>
</dbReference>
<keyword evidence="2" id="KW-1185">Reference proteome</keyword>
<name>A0ABV8KYZ5_9NOCA</name>